<feature type="domain" description="Luciferase-like" evidence="7">
    <location>
        <begin position="32"/>
        <end position="387"/>
    </location>
</feature>
<evidence type="ECO:0000313" key="9">
    <source>
        <dbReference type="Proteomes" id="UP000243904"/>
    </source>
</evidence>
<dbReference type="AlphaFoldDB" id="A0A1H2B7H2"/>
<feature type="binding site" evidence="6">
    <location>
        <position position="154"/>
    </location>
    <ligand>
        <name>FMN</name>
        <dbReference type="ChEBI" id="CHEBI:58210"/>
    </ligand>
</feature>
<dbReference type="PANTHER" id="PTHR30011">
    <property type="entry name" value="ALKANESULFONATE MONOOXYGENASE-RELATED"/>
    <property type="match status" value="1"/>
</dbReference>
<dbReference type="Pfam" id="PF00296">
    <property type="entry name" value="Bac_luciferase"/>
    <property type="match status" value="1"/>
</dbReference>
<evidence type="ECO:0000256" key="2">
    <source>
        <dbReference type="ARBA" id="ARBA00022643"/>
    </source>
</evidence>
<comment type="similarity">
    <text evidence="5">Belongs to the NtaA/SnaA/DszA monooxygenase family.</text>
</comment>
<dbReference type="PIRSF" id="PIRSF000337">
    <property type="entry name" value="NTA_MOA"/>
    <property type="match status" value="1"/>
</dbReference>
<reference evidence="9" key="1">
    <citation type="submission" date="2016-10" db="EMBL/GenBank/DDBJ databases">
        <authorList>
            <person name="Varghese N."/>
            <person name="Submissions S."/>
        </authorList>
    </citation>
    <scope>NUCLEOTIDE SEQUENCE [LARGE SCALE GENOMIC DNA]</scope>
    <source>
        <strain evidence="9">GAS369</strain>
    </source>
</reference>
<dbReference type="NCBIfam" id="TIGR03860">
    <property type="entry name" value="FMN_nitrolo"/>
    <property type="match status" value="1"/>
</dbReference>
<evidence type="ECO:0000256" key="1">
    <source>
        <dbReference type="ARBA" id="ARBA00022630"/>
    </source>
</evidence>
<dbReference type="Proteomes" id="UP000243904">
    <property type="component" value="Chromosome I"/>
</dbReference>
<evidence type="ECO:0000256" key="5">
    <source>
        <dbReference type="ARBA" id="ARBA00033748"/>
    </source>
</evidence>
<dbReference type="GO" id="GO:0004497">
    <property type="term" value="F:monooxygenase activity"/>
    <property type="evidence" value="ECO:0007669"/>
    <property type="project" value="UniProtKB-KW"/>
</dbReference>
<evidence type="ECO:0000256" key="3">
    <source>
        <dbReference type="ARBA" id="ARBA00023002"/>
    </source>
</evidence>
<evidence type="ECO:0000259" key="7">
    <source>
        <dbReference type="Pfam" id="PF00296"/>
    </source>
</evidence>
<dbReference type="InterPro" id="IPR011251">
    <property type="entry name" value="Luciferase-like_dom"/>
</dbReference>
<gene>
    <name evidence="8" type="ORF">SAMN05444158_6874</name>
</gene>
<evidence type="ECO:0000256" key="6">
    <source>
        <dbReference type="PIRSR" id="PIRSR000337-1"/>
    </source>
</evidence>
<dbReference type="GO" id="GO:0016705">
    <property type="term" value="F:oxidoreductase activity, acting on paired donors, with incorporation or reduction of molecular oxygen"/>
    <property type="evidence" value="ECO:0007669"/>
    <property type="project" value="InterPro"/>
</dbReference>
<feature type="binding site" evidence="6">
    <location>
        <position position="230"/>
    </location>
    <ligand>
        <name>FMN</name>
        <dbReference type="ChEBI" id="CHEBI:58210"/>
    </ligand>
</feature>
<dbReference type="RefSeq" id="WP_100387543.1">
    <property type="nucleotide sequence ID" value="NZ_LT629750.1"/>
</dbReference>
<feature type="binding site" evidence="6">
    <location>
        <position position="158"/>
    </location>
    <ligand>
        <name>FMN</name>
        <dbReference type="ChEBI" id="CHEBI:58210"/>
    </ligand>
</feature>
<keyword evidence="4 8" id="KW-0503">Monooxygenase</keyword>
<keyword evidence="3" id="KW-0560">Oxidoreductase</keyword>
<dbReference type="EMBL" id="LT629750">
    <property type="protein sequence ID" value="SDT54143.1"/>
    <property type="molecule type" value="Genomic_DNA"/>
</dbReference>
<evidence type="ECO:0000256" key="4">
    <source>
        <dbReference type="ARBA" id="ARBA00023033"/>
    </source>
</evidence>
<dbReference type="InterPro" id="IPR036661">
    <property type="entry name" value="Luciferase-like_sf"/>
</dbReference>
<feature type="binding site" evidence="6">
    <location>
        <position position="58"/>
    </location>
    <ligand>
        <name>FMN</name>
        <dbReference type="ChEBI" id="CHEBI:58210"/>
    </ligand>
</feature>
<sequence length="458" mass="50612">MTKQIRLNAFNMATPGSQASSLWHYPGNRVGDYNTLGYWKDLCKILERGLFDTLFLADVLGTYDVYGGNPDAALRRAVSVPILDPVQLIPALADNTTNLGFGVTCTLTYEPPHVFARRMSTLDHLTNGRVGWNIVTGFLQSAGKAAGHGAIPGHDRRYDIAEEYMEVVYRLWEGSWEDDAASRDVARGWFSDPAKVHKVKFEGEFFSTDTIHLCEPSLQRTPVLYQAGASGRGRAFAGKHAEGIFTGGPSKKVIGDQVKKIRAECVAAGRPRDAIKIYTLATAVVAETEQEAFRKYDDYRRNVQHEGALAHLSGLTGIDLSKYGLDEILTHIQTDAMRSAVESFTSADPDRLWTIRELAEHQSIGGRGPVFIGSPAQVADQMMEWVDDTDIDGFNLAYVVAHDTYEDFVNLAVPELQRRGVYHTEYTPGTLREKLSQTGQPRLVAPHPGAGFRYAEAV</sequence>
<name>A0A1H2B7H2_9BRAD</name>
<dbReference type="InterPro" id="IPR016215">
    <property type="entry name" value="NTA_MOA"/>
</dbReference>
<proteinExistence type="inferred from homology"/>
<organism evidence="8 9">
    <name type="scientific">Bradyrhizobium canariense</name>
    <dbReference type="NCBI Taxonomy" id="255045"/>
    <lineage>
        <taxon>Bacteria</taxon>
        <taxon>Pseudomonadati</taxon>
        <taxon>Pseudomonadota</taxon>
        <taxon>Alphaproteobacteria</taxon>
        <taxon>Hyphomicrobiales</taxon>
        <taxon>Nitrobacteraceae</taxon>
        <taxon>Bradyrhizobium</taxon>
    </lineage>
</organism>
<feature type="binding site" evidence="6">
    <location>
        <position position="104"/>
    </location>
    <ligand>
        <name>FMN</name>
        <dbReference type="ChEBI" id="CHEBI:58210"/>
    </ligand>
</feature>
<protein>
    <submittedName>
        <fullName evidence="8">Alkanesulfonate monooxygenase</fullName>
    </submittedName>
</protein>
<evidence type="ECO:0000313" key="8">
    <source>
        <dbReference type="EMBL" id="SDT54143.1"/>
    </source>
</evidence>
<keyword evidence="1 6" id="KW-0285">Flavoprotein</keyword>
<keyword evidence="2 6" id="KW-0288">FMN</keyword>
<dbReference type="Gene3D" id="3.20.20.30">
    <property type="entry name" value="Luciferase-like domain"/>
    <property type="match status" value="1"/>
</dbReference>
<keyword evidence="9" id="KW-1185">Reference proteome</keyword>
<accession>A0A1H2B7H2</accession>
<dbReference type="SUPFAM" id="SSF51679">
    <property type="entry name" value="Bacterial luciferase-like"/>
    <property type="match status" value="1"/>
</dbReference>
<dbReference type="PANTHER" id="PTHR30011:SF16">
    <property type="entry name" value="C2H2 FINGER DOMAIN TRANSCRIPTION FACTOR (EUROFUNG)-RELATED"/>
    <property type="match status" value="1"/>
</dbReference>
<dbReference type="InterPro" id="IPR051260">
    <property type="entry name" value="Diverse_substr_monoxygenases"/>
</dbReference>